<feature type="transmembrane region" description="Helical" evidence="1">
    <location>
        <begin position="184"/>
        <end position="206"/>
    </location>
</feature>
<accession>A0AB34ISE8</accession>
<evidence type="ECO:0008006" key="4">
    <source>
        <dbReference type="Google" id="ProtNLM"/>
    </source>
</evidence>
<sequence>MAFDWALMAGGGAVMRRRADAATAAAQQESEEACAICLVATDFVSMPCCARETGTTHFCLECMRKVCRDTHQPAHCPNCRELIKMGKAGPYLCRRQRAVWPKCVSALCFTLLYLAATCPSHDSFAGHTQATPPLLAWPLRWSRMESIETRSFLLFRLGWVRQHEYLGACGVWWQVPPTMSIDRLGVLVVNGTFFTLAVMALLNLILAEARSQSQHS</sequence>
<evidence type="ECO:0000256" key="1">
    <source>
        <dbReference type="SAM" id="Phobius"/>
    </source>
</evidence>
<organism evidence="2 3">
    <name type="scientific">Prymnesium parvum</name>
    <name type="common">Toxic golden alga</name>
    <dbReference type="NCBI Taxonomy" id="97485"/>
    <lineage>
        <taxon>Eukaryota</taxon>
        <taxon>Haptista</taxon>
        <taxon>Haptophyta</taxon>
        <taxon>Prymnesiophyceae</taxon>
        <taxon>Prymnesiales</taxon>
        <taxon>Prymnesiaceae</taxon>
        <taxon>Prymnesium</taxon>
    </lineage>
</organism>
<keyword evidence="1" id="KW-0472">Membrane</keyword>
<keyword evidence="1" id="KW-1133">Transmembrane helix</keyword>
<evidence type="ECO:0000313" key="2">
    <source>
        <dbReference type="EMBL" id="KAL1505092.1"/>
    </source>
</evidence>
<dbReference type="Proteomes" id="UP001515480">
    <property type="component" value="Unassembled WGS sequence"/>
</dbReference>
<evidence type="ECO:0000313" key="3">
    <source>
        <dbReference type="Proteomes" id="UP001515480"/>
    </source>
</evidence>
<name>A0AB34ISE8_PRYPA</name>
<proteinExistence type="predicted"/>
<comment type="caution">
    <text evidence="2">The sequence shown here is derived from an EMBL/GenBank/DDBJ whole genome shotgun (WGS) entry which is preliminary data.</text>
</comment>
<gene>
    <name evidence="2" type="ORF">AB1Y20_008851</name>
</gene>
<reference evidence="2 3" key="1">
    <citation type="journal article" date="2024" name="Science">
        <title>Giant polyketide synthase enzymes in the biosynthesis of giant marine polyether toxins.</title>
        <authorList>
            <person name="Fallon T.R."/>
            <person name="Shende V.V."/>
            <person name="Wierzbicki I.H."/>
            <person name="Pendleton A.L."/>
            <person name="Watervoot N.F."/>
            <person name="Auber R.P."/>
            <person name="Gonzalez D.J."/>
            <person name="Wisecaver J.H."/>
            <person name="Moore B.S."/>
        </authorList>
    </citation>
    <scope>NUCLEOTIDE SEQUENCE [LARGE SCALE GENOMIC DNA]</scope>
    <source>
        <strain evidence="2 3">12B1</strain>
    </source>
</reference>
<dbReference type="Gene3D" id="3.30.40.10">
    <property type="entry name" value="Zinc/RING finger domain, C3HC4 (zinc finger)"/>
    <property type="match status" value="1"/>
</dbReference>
<dbReference type="AlphaFoldDB" id="A0AB34ISE8"/>
<dbReference type="InterPro" id="IPR013083">
    <property type="entry name" value="Znf_RING/FYVE/PHD"/>
</dbReference>
<keyword evidence="3" id="KW-1185">Reference proteome</keyword>
<dbReference type="EMBL" id="JBGBPQ010000019">
    <property type="protein sequence ID" value="KAL1505092.1"/>
    <property type="molecule type" value="Genomic_DNA"/>
</dbReference>
<protein>
    <recommendedName>
        <fullName evidence="4">RING-type domain-containing protein</fullName>
    </recommendedName>
</protein>
<keyword evidence="1" id="KW-0812">Transmembrane</keyword>